<dbReference type="STRING" id="66851.MBORA_13160"/>
<protein>
    <recommendedName>
        <fullName evidence="3">CRISPR system Cms protein Csm2</fullName>
    </recommendedName>
    <alternativeName>
        <fullName evidence="6">CRISPR type III A-associated protein Csm2</fullName>
    </alternativeName>
</protein>
<keyword evidence="5" id="KW-0051">Antiviral defense</keyword>
<accession>A0A166C837</accession>
<dbReference type="GO" id="GO:0051607">
    <property type="term" value="P:defense response to virus"/>
    <property type="evidence" value="ECO:0007669"/>
    <property type="project" value="UniProtKB-KW"/>
</dbReference>
<dbReference type="RefSeq" id="WP_042694878.1">
    <property type="nucleotide sequence ID" value="NZ_CABMAB010000054.1"/>
</dbReference>
<evidence type="ECO:0000313" key="8">
    <source>
        <dbReference type="Proteomes" id="UP000077428"/>
    </source>
</evidence>
<evidence type="ECO:0000256" key="5">
    <source>
        <dbReference type="ARBA" id="ARBA00023118"/>
    </source>
</evidence>
<dbReference type="InterPro" id="IPR010149">
    <property type="entry name" value="CRISPR-assoc_prot_Csm2_III-A"/>
</dbReference>
<sequence>MPNGRNNRNNRNNNSDMEIKEVISQIGSFNQLKDIEMKKLVDDKNGFAYKIAKYSKNENIKTNQLRKFFGAIRKMESEESWEKIEPEFYLLKPRMAVGVGRNTIKKPFYNVIVAAMNKVNVGSDEDKLENFKIFVEFFEAIVAYHKFLGGD</sequence>
<dbReference type="NCBIfam" id="TIGR01870">
    <property type="entry name" value="cas_TM1810_Csm2"/>
    <property type="match status" value="1"/>
</dbReference>
<comment type="similarity">
    <text evidence="2">Belongs to the CRISPR-associated Csm2 family.</text>
</comment>
<keyword evidence="8" id="KW-1185">Reference proteome</keyword>
<keyword evidence="4" id="KW-0694">RNA-binding</keyword>
<evidence type="ECO:0000256" key="4">
    <source>
        <dbReference type="ARBA" id="ARBA00022884"/>
    </source>
</evidence>
<evidence type="ECO:0000256" key="3">
    <source>
        <dbReference type="ARBA" id="ARBA00016118"/>
    </source>
</evidence>
<gene>
    <name evidence="7" type="ORF">MBORA_13160</name>
</gene>
<dbReference type="AlphaFoldDB" id="A0A166C837"/>
<dbReference type="CDD" id="cd09647">
    <property type="entry name" value="Csm2_III-A"/>
    <property type="match status" value="1"/>
</dbReference>
<dbReference type="EMBL" id="LWMU01000076">
    <property type="protein sequence ID" value="KZX12087.1"/>
    <property type="molecule type" value="Genomic_DNA"/>
</dbReference>
<proteinExistence type="inferred from homology"/>
<reference evidence="8" key="1">
    <citation type="journal article" date="2016" name="Genome Announc.">
        <title>Draft Genome Sequences of Methanobrevibacter curvatus DSM11111, Methanobrevibacter cuticularis DSM11139, Methanobrevibacter filiformis DSM11501, and Methanobrevibacter oralis DSM7256.</title>
        <authorList>
            <person name="Poehlein A."/>
            <person name="Seedorf H."/>
        </authorList>
    </citation>
    <scope>NUCLEOTIDE SEQUENCE [LARGE SCALE GENOMIC DNA]</scope>
    <source>
        <strain evidence="8">DSM 7256 / JCM 30027 / ZR</strain>
    </source>
</reference>
<comment type="function">
    <text evidence="1">This subunit may be involved in monitoring complementarity of crRNA and target RNA.</text>
</comment>
<dbReference type="Proteomes" id="UP000077428">
    <property type="component" value="Unassembled WGS sequence"/>
</dbReference>
<dbReference type="GO" id="GO:0003723">
    <property type="term" value="F:RNA binding"/>
    <property type="evidence" value="ECO:0007669"/>
    <property type="project" value="UniProtKB-KW"/>
</dbReference>
<evidence type="ECO:0000256" key="1">
    <source>
        <dbReference type="ARBA" id="ARBA00003640"/>
    </source>
</evidence>
<dbReference type="OrthoDB" id="98719at2157"/>
<comment type="caution">
    <text evidence="7">The sequence shown here is derived from an EMBL/GenBank/DDBJ whole genome shotgun (WGS) entry which is preliminary data.</text>
</comment>
<dbReference type="PATRIC" id="fig|66851.6.peg.1433"/>
<evidence type="ECO:0000256" key="2">
    <source>
        <dbReference type="ARBA" id="ARBA00006896"/>
    </source>
</evidence>
<name>A0A166C837_METOA</name>
<evidence type="ECO:0000313" key="7">
    <source>
        <dbReference type="EMBL" id="KZX12087.1"/>
    </source>
</evidence>
<dbReference type="Pfam" id="PF03750">
    <property type="entry name" value="Csm2_III-A"/>
    <property type="match status" value="1"/>
</dbReference>
<evidence type="ECO:0000256" key="6">
    <source>
        <dbReference type="ARBA" id="ARBA00031723"/>
    </source>
</evidence>
<organism evidence="7 8">
    <name type="scientific">Methanobrevibacter oralis</name>
    <dbReference type="NCBI Taxonomy" id="66851"/>
    <lineage>
        <taxon>Archaea</taxon>
        <taxon>Methanobacteriati</taxon>
        <taxon>Methanobacteriota</taxon>
        <taxon>Methanomada group</taxon>
        <taxon>Methanobacteria</taxon>
        <taxon>Methanobacteriales</taxon>
        <taxon>Methanobacteriaceae</taxon>
        <taxon>Methanobrevibacter</taxon>
    </lineage>
</organism>